<feature type="transmembrane region" description="Helical" evidence="13">
    <location>
        <begin position="87"/>
        <end position="110"/>
    </location>
</feature>
<proteinExistence type="inferred from homology"/>
<feature type="transmembrane region" description="Helical" evidence="13">
    <location>
        <begin position="47"/>
        <end position="67"/>
    </location>
</feature>
<dbReference type="EMBL" id="RCZK01000001">
    <property type="protein sequence ID" value="TPG15293.1"/>
    <property type="molecule type" value="Genomic_DNA"/>
</dbReference>
<keyword evidence="8" id="KW-0249">Electron transport</keyword>
<evidence type="ECO:0000256" key="4">
    <source>
        <dbReference type="ARBA" id="ARBA00022475"/>
    </source>
</evidence>
<keyword evidence="4" id="KW-1003">Cell membrane</keyword>
<keyword evidence="5" id="KW-0349">Heme</keyword>
<evidence type="ECO:0000256" key="12">
    <source>
        <dbReference type="ARBA" id="ARBA00037975"/>
    </source>
</evidence>
<organism evidence="15 16">
    <name type="scientific">Sphingomonas oligophenolica</name>
    <dbReference type="NCBI Taxonomy" id="301154"/>
    <lineage>
        <taxon>Bacteria</taxon>
        <taxon>Pseudomonadati</taxon>
        <taxon>Pseudomonadota</taxon>
        <taxon>Alphaproteobacteria</taxon>
        <taxon>Sphingomonadales</taxon>
        <taxon>Sphingomonadaceae</taxon>
        <taxon>Sphingomonas</taxon>
    </lineage>
</organism>
<evidence type="ECO:0000256" key="9">
    <source>
        <dbReference type="ARBA" id="ARBA00022989"/>
    </source>
</evidence>
<gene>
    <name evidence="15" type="ORF">EAH84_00225</name>
</gene>
<dbReference type="GO" id="GO:0009055">
    <property type="term" value="F:electron transfer activity"/>
    <property type="evidence" value="ECO:0007669"/>
    <property type="project" value="InterPro"/>
</dbReference>
<keyword evidence="16" id="KW-1185">Reference proteome</keyword>
<evidence type="ECO:0000256" key="2">
    <source>
        <dbReference type="ARBA" id="ARBA00004651"/>
    </source>
</evidence>
<dbReference type="RefSeq" id="WP_140865976.1">
    <property type="nucleotide sequence ID" value="NZ_RCZK01000001.1"/>
</dbReference>
<dbReference type="AlphaFoldDB" id="A0A502CR39"/>
<keyword evidence="10" id="KW-0408">Iron</keyword>
<evidence type="ECO:0000256" key="11">
    <source>
        <dbReference type="ARBA" id="ARBA00023136"/>
    </source>
</evidence>
<dbReference type="InterPro" id="IPR016174">
    <property type="entry name" value="Di-haem_cyt_TM"/>
</dbReference>
<protein>
    <submittedName>
        <fullName evidence="15">Cytochrome b</fullName>
    </submittedName>
</protein>
<dbReference type="InterPro" id="IPR011577">
    <property type="entry name" value="Cyt_b561_bac/Ni-Hgenase"/>
</dbReference>
<evidence type="ECO:0000256" key="7">
    <source>
        <dbReference type="ARBA" id="ARBA00022723"/>
    </source>
</evidence>
<comment type="similarity">
    <text evidence="12">Belongs to the cytochrome b561 family.</text>
</comment>
<evidence type="ECO:0000256" key="8">
    <source>
        <dbReference type="ARBA" id="ARBA00022982"/>
    </source>
</evidence>
<dbReference type="OrthoDB" id="1247465at2"/>
<keyword evidence="7" id="KW-0479">Metal-binding</keyword>
<dbReference type="InterPro" id="IPR052168">
    <property type="entry name" value="Cytochrome_b561_oxidase"/>
</dbReference>
<dbReference type="PANTHER" id="PTHR30529">
    <property type="entry name" value="CYTOCHROME B561"/>
    <property type="match status" value="1"/>
</dbReference>
<name>A0A502CR39_9SPHN</name>
<sequence>MPVSDTARVRYSTVAIWLHWSIAALVIANLAIGLLHDSLLHGVRWAIPLHMSFGLTVLILSLARVAWRLSHPFLPAPTDVPRWQQVAARATHIALYALILLMPFTGWMMASAGKHPIGFYWLVDAPKLPVSKALGDVAHQGHGVLGWLMLALVALHVGAALRHHFLLRDGVLGRMIPAVANDRG</sequence>
<keyword evidence="9 13" id="KW-1133">Transmembrane helix</keyword>
<feature type="transmembrane region" description="Helical" evidence="13">
    <location>
        <begin position="12"/>
        <end position="35"/>
    </location>
</feature>
<keyword evidence="11 13" id="KW-0472">Membrane</keyword>
<evidence type="ECO:0000256" key="1">
    <source>
        <dbReference type="ARBA" id="ARBA00001970"/>
    </source>
</evidence>
<evidence type="ECO:0000256" key="5">
    <source>
        <dbReference type="ARBA" id="ARBA00022617"/>
    </source>
</evidence>
<evidence type="ECO:0000259" key="14">
    <source>
        <dbReference type="Pfam" id="PF01292"/>
    </source>
</evidence>
<comment type="cofactor">
    <cofactor evidence="1">
        <name>heme b</name>
        <dbReference type="ChEBI" id="CHEBI:60344"/>
    </cofactor>
</comment>
<dbReference type="SUPFAM" id="SSF81342">
    <property type="entry name" value="Transmembrane di-heme cytochromes"/>
    <property type="match status" value="1"/>
</dbReference>
<evidence type="ECO:0000256" key="6">
    <source>
        <dbReference type="ARBA" id="ARBA00022692"/>
    </source>
</evidence>
<accession>A0A502CR39</accession>
<reference evidence="15 16" key="1">
    <citation type="journal article" date="2019" name="Environ. Microbiol.">
        <title>Species interactions and distinct microbial communities in high Arctic permafrost affected cryosols are associated with the CH4 and CO2 gas fluxes.</title>
        <authorList>
            <person name="Altshuler I."/>
            <person name="Hamel J."/>
            <person name="Turney S."/>
            <person name="Magnuson E."/>
            <person name="Levesque R."/>
            <person name="Greer C."/>
            <person name="Whyte L.G."/>
        </authorList>
    </citation>
    <scope>NUCLEOTIDE SEQUENCE [LARGE SCALE GENOMIC DNA]</scope>
    <source>
        <strain evidence="15 16">S5.1</strain>
    </source>
</reference>
<evidence type="ECO:0000313" key="16">
    <source>
        <dbReference type="Proteomes" id="UP000318413"/>
    </source>
</evidence>
<evidence type="ECO:0000256" key="10">
    <source>
        <dbReference type="ARBA" id="ARBA00023004"/>
    </source>
</evidence>
<dbReference type="GO" id="GO:0046872">
    <property type="term" value="F:metal ion binding"/>
    <property type="evidence" value="ECO:0007669"/>
    <property type="project" value="UniProtKB-KW"/>
</dbReference>
<dbReference type="GO" id="GO:0020037">
    <property type="term" value="F:heme binding"/>
    <property type="evidence" value="ECO:0007669"/>
    <property type="project" value="TreeGrafter"/>
</dbReference>
<dbReference type="Gene3D" id="1.20.950.20">
    <property type="entry name" value="Transmembrane di-heme cytochromes, Chain C"/>
    <property type="match status" value="1"/>
</dbReference>
<dbReference type="GO" id="GO:0005886">
    <property type="term" value="C:plasma membrane"/>
    <property type="evidence" value="ECO:0007669"/>
    <property type="project" value="UniProtKB-SubCell"/>
</dbReference>
<comment type="subcellular location">
    <subcellularLocation>
        <location evidence="2">Cell membrane</location>
        <topology evidence="2">Multi-pass membrane protein</topology>
    </subcellularLocation>
</comment>
<dbReference type="Pfam" id="PF01292">
    <property type="entry name" value="Ni_hydr_CYTB"/>
    <property type="match status" value="1"/>
</dbReference>
<evidence type="ECO:0000256" key="13">
    <source>
        <dbReference type="SAM" id="Phobius"/>
    </source>
</evidence>
<dbReference type="GO" id="GO:0022904">
    <property type="term" value="P:respiratory electron transport chain"/>
    <property type="evidence" value="ECO:0007669"/>
    <property type="project" value="InterPro"/>
</dbReference>
<evidence type="ECO:0000256" key="3">
    <source>
        <dbReference type="ARBA" id="ARBA00022448"/>
    </source>
</evidence>
<evidence type="ECO:0000313" key="15">
    <source>
        <dbReference type="EMBL" id="TPG15293.1"/>
    </source>
</evidence>
<comment type="caution">
    <text evidence="15">The sequence shown here is derived from an EMBL/GenBank/DDBJ whole genome shotgun (WGS) entry which is preliminary data.</text>
</comment>
<dbReference type="Proteomes" id="UP000318413">
    <property type="component" value="Unassembled WGS sequence"/>
</dbReference>
<dbReference type="PANTHER" id="PTHR30529:SF1">
    <property type="entry name" value="CYTOCHROME B561 HOMOLOG 2"/>
    <property type="match status" value="1"/>
</dbReference>
<keyword evidence="6 13" id="KW-0812">Transmembrane</keyword>
<feature type="transmembrane region" description="Helical" evidence="13">
    <location>
        <begin position="144"/>
        <end position="165"/>
    </location>
</feature>
<feature type="domain" description="Cytochrome b561 bacterial/Ni-hydrogenase" evidence="14">
    <location>
        <begin position="10"/>
        <end position="177"/>
    </location>
</feature>
<keyword evidence="3" id="KW-0813">Transport</keyword>